<accession>A0A1B9A0R7</accession>
<sequence>MKQIKRQRMEIKKNNKIILLLIVLFFYGCKEQKENQIKKKDVSLNPKIAGNLAVKWLGKYHTTLTNDKKSTDSRDTDTVELIIKKDSVVFHVDRYWGEYNYLLRASEVENGIKLTFDKVLDGDAADVLQKTNDFGKLFFDGKNYYWQCPYLDMYYNNNNKKYVLNKMK</sequence>
<organism evidence="1 2">
    <name type="scientific">Chryseobacterium artocarpi</name>
    <dbReference type="NCBI Taxonomy" id="1414727"/>
    <lineage>
        <taxon>Bacteria</taxon>
        <taxon>Pseudomonadati</taxon>
        <taxon>Bacteroidota</taxon>
        <taxon>Flavobacteriia</taxon>
        <taxon>Flavobacteriales</taxon>
        <taxon>Weeksellaceae</taxon>
        <taxon>Chryseobacterium group</taxon>
        <taxon>Chryseobacterium</taxon>
    </lineage>
</organism>
<dbReference type="AlphaFoldDB" id="A0A1B9A0R7"/>
<protein>
    <recommendedName>
        <fullName evidence="3">Lipoprotein</fullName>
    </recommendedName>
</protein>
<comment type="caution">
    <text evidence="1">The sequence shown here is derived from an EMBL/GenBank/DDBJ whole genome shotgun (WGS) entry which is preliminary data.</text>
</comment>
<dbReference type="RefSeq" id="WP_065393198.1">
    <property type="nucleotide sequence ID" value="NZ_MAYH01000001.1"/>
</dbReference>
<dbReference type="EMBL" id="MAYH01000001">
    <property type="protein sequence ID" value="OCA77448.1"/>
    <property type="molecule type" value="Genomic_DNA"/>
</dbReference>
<evidence type="ECO:0008006" key="3">
    <source>
        <dbReference type="Google" id="ProtNLM"/>
    </source>
</evidence>
<dbReference type="PROSITE" id="PS51257">
    <property type="entry name" value="PROKAR_LIPOPROTEIN"/>
    <property type="match status" value="1"/>
</dbReference>
<name>A0A1B9A0R7_9FLAO</name>
<evidence type="ECO:0000313" key="1">
    <source>
        <dbReference type="EMBL" id="OCA77448.1"/>
    </source>
</evidence>
<evidence type="ECO:0000313" key="2">
    <source>
        <dbReference type="Proteomes" id="UP000092651"/>
    </source>
</evidence>
<gene>
    <name evidence="1" type="ORF">BBI01_03055</name>
</gene>
<keyword evidence="2" id="KW-1185">Reference proteome</keyword>
<dbReference type="Proteomes" id="UP000092651">
    <property type="component" value="Unassembled WGS sequence"/>
</dbReference>
<reference evidence="1 2" key="1">
    <citation type="submission" date="2016-07" db="EMBL/GenBank/DDBJ databases">
        <authorList>
            <person name="Jeong J.-J."/>
            <person name="Kim D.W."/>
            <person name="Sang M.K."/>
            <person name="Choi I.-G."/>
            <person name="Kim K.D."/>
        </authorList>
    </citation>
    <scope>NUCLEOTIDE SEQUENCE [LARGE SCALE GENOMIC DNA]</scope>
    <source>
        <strain evidence="1 2">UTM-3</strain>
    </source>
</reference>
<proteinExistence type="predicted"/>
<dbReference type="OrthoDB" id="1244848at2"/>